<dbReference type="Pfam" id="PF03095">
    <property type="entry name" value="PTPA"/>
    <property type="match status" value="1"/>
</dbReference>
<dbReference type="VEuPathDB" id="TriTrypDB:TM35_000371060"/>
<dbReference type="SUPFAM" id="SSF140984">
    <property type="entry name" value="PTPA-like"/>
    <property type="match status" value="1"/>
</dbReference>
<keyword evidence="10" id="KW-1185">Reference proteome</keyword>
<accession>A0A1X0NL05</accession>
<evidence type="ECO:0000256" key="3">
    <source>
        <dbReference type="ARBA" id="ARBA00011019"/>
    </source>
</evidence>
<dbReference type="Gene3D" id="1.20.120.1150">
    <property type="match status" value="1"/>
</dbReference>
<evidence type="ECO:0000313" key="10">
    <source>
        <dbReference type="Proteomes" id="UP000192257"/>
    </source>
</evidence>
<dbReference type="InterPro" id="IPR043170">
    <property type="entry name" value="PTPA_C_lid"/>
</dbReference>
<evidence type="ECO:0000256" key="1">
    <source>
        <dbReference type="ARBA" id="ARBA00000971"/>
    </source>
</evidence>
<keyword evidence="4 7" id="KW-0963">Cytoplasm</keyword>
<feature type="region of interest" description="Disordered" evidence="8">
    <location>
        <begin position="120"/>
        <end position="156"/>
    </location>
</feature>
<feature type="compositionally biased region" description="Pro residues" evidence="8">
    <location>
        <begin position="123"/>
        <end position="132"/>
    </location>
</feature>
<reference evidence="9 10" key="1">
    <citation type="submission" date="2017-03" db="EMBL/GenBank/DDBJ databases">
        <title>An alternative strategy for trypanosome survival in the mammalian bloodstream revealed through genome and transcriptome analysis of the ubiquitous bovine parasite Trypanosoma (Megatrypanum) theileri.</title>
        <authorList>
            <person name="Kelly S."/>
            <person name="Ivens A."/>
            <person name="Mott A."/>
            <person name="O'Neill E."/>
            <person name="Emms D."/>
            <person name="Macleod O."/>
            <person name="Voorheis P."/>
            <person name="Matthews J."/>
            <person name="Matthews K."/>
            <person name="Carrington M."/>
        </authorList>
    </citation>
    <scope>NUCLEOTIDE SEQUENCE [LARGE SCALE GENOMIC DNA]</scope>
    <source>
        <strain evidence="9">Edinburgh</strain>
    </source>
</reference>
<evidence type="ECO:0000313" key="9">
    <source>
        <dbReference type="EMBL" id="ORC85133.1"/>
    </source>
</evidence>
<dbReference type="GO" id="GO:0008160">
    <property type="term" value="F:protein tyrosine phosphatase activator activity"/>
    <property type="evidence" value="ECO:0007669"/>
    <property type="project" value="TreeGrafter"/>
</dbReference>
<name>A0A1X0NL05_9TRYP</name>
<dbReference type="EMBL" id="NBCO01000037">
    <property type="protein sequence ID" value="ORC85133.1"/>
    <property type="molecule type" value="Genomic_DNA"/>
</dbReference>
<dbReference type="PANTHER" id="PTHR10012">
    <property type="entry name" value="SERINE/THREONINE-PROTEIN PHOSPHATASE 2A REGULATORY SUBUNIT B"/>
    <property type="match status" value="1"/>
</dbReference>
<dbReference type="OrthoDB" id="16120at2759"/>
<dbReference type="PIRSF" id="PIRSF016325">
    <property type="entry name" value="Phstyr_phstse_ac"/>
    <property type="match status" value="1"/>
</dbReference>
<dbReference type="InterPro" id="IPR037218">
    <property type="entry name" value="PTPA_sf"/>
</dbReference>
<evidence type="ECO:0000256" key="4">
    <source>
        <dbReference type="ARBA" id="ARBA00022490"/>
    </source>
</evidence>
<protein>
    <recommendedName>
        <fullName evidence="7">Serine/threonine-protein phosphatase 2A activator</fullName>
        <ecNumber evidence="7">5.2.1.8</ecNumber>
    </recommendedName>
    <alternativeName>
        <fullName evidence="7">Phosphotyrosyl phosphatase activator</fullName>
    </alternativeName>
</protein>
<evidence type="ECO:0000256" key="7">
    <source>
        <dbReference type="RuleBase" id="RU361210"/>
    </source>
</evidence>
<dbReference type="EC" id="5.2.1.8" evidence="7"/>
<dbReference type="GO" id="GO:0003755">
    <property type="term" value="F:peptidyl-prolyl cis-trans isomerase activity"/>
    <property type="evidence" value="ECO:0007669"/>
    <property type="project" value="UniProtKB-KW"/>
</dbReference>
<dbReference type="RefSeq" id="XP_028879199.1">
    <property type="nucleotide sequence ID" value="XM_029029406.1"/>
</dbReference>
<dbReference type="AlphaFoldDB" id="A0A1X0NL05"/>
<dbReference type="GeneID" id="39989186"/>
<gene>
    <name evidence="9" type="ORF">TM35_000371060</name>
</gene>
<comment type="function">
    <text evidence="7">PPIases accelerate the folding of proteins. It catalyzes the cis-trans isomerization of proline imidic peptide bonds in oligopeptides.</text>
</comment>
<dbReference type="CDD" id="cd04087">
    <property type="entry name" value="PTPA"/>
    <property type="match status" value="1"/>
</dbReference>
<comment type="similarity">
    <text evidence="3 7">Belongs to the PTPA-type PPIase family.</text>
</comment>
<evidence type="ECO:0000256" key="8">
    <source>
        <dbReference type="SAM" id="MobiDB-lite"/>
    </source>
</evidence>
<sequence length="396" mass="44647">MQETSSEPIDPFVPRKYIVEKPQLVDTFRGSASFAKIIAYLQGCSESVEGIPRSGRLVQNPAELHPTLRFFVETFFPHLHKIVDEVPLEDMKRQRFGNKAFRVFHQRLDADVVGLMQQLVSTLPPPPPPPPQQQQQQQATTTTNNNERSGRSEEDQQRLAVELAEYIKDAFGNATRIDYGTGHELHFFIVMMICLEECGDAGGTLHAEPTVIVPLNHPPPSPVPAGSKDRISRLRQGMVFDVFGAYMEFMRRLQKHYHLEPAGSHGVWGLDDYHHLPFVFGAAQLIDKDVPLKASGDGGAGYGAILPKHICEEAEVRRHAEDYMYFAQIAWIRENKVGPFFEHSSMLYNISGVESWRKIYTGMVKMYAAEVLSKFNVVQHLLFGPHLPWPSTTAVA</sequence>
<evidence type="ECO:0000256" key="6">
    <source>
        <dbReference type="ARBA" id="ARBA00023235"/>
    </source>
</evidence>
<comment type="catalytic activity">
    <reaction evidence="1 7">
        <text>[protein]-peptidylproline (omega=180) = [protein]-peptidylproline (omega=0)</text>
        <dbReference type="Rhea" id="RHEA:16237"/>
        <dbReference type="Rhea" id="RHEA-COMP:10747"/>
        <dbReference type="Rhea" id="RHEA-COMP:10748"/>
        <dbReference type="ChEBI" id="CHEBI:83833"/>
        <dbReference type="ChEBI" id="CHEBI:83834"/>
        <dbReference type="EC" id="5.2.1.8"/>
    </reaction>
</comment>
<organism evidence="9 10">
    <name type="scientific">Trypanosoma theileri</name>
    <dbReference type="NCBI Taxonomy" id="67003"/>
    <lineage>
        <taxon>Eukaryota</taxon>
        <taxon>Discoba</taxon>
        <taxon>Euglenozoa</taxon>
        <taxon>Kinetoplastea</taxon>
        <taxon>Metakinetoplastina</taxon>
        <taxon>Trypanosomatida</taxon>
        <taxon>Trypanosomatidae</taxon>
        <taxon>Trypanosoma</taxon>
    </lineage>
</organism>
<dbReference type="PANTHER" id="PTHR10012:SF0">
    <property type="entry name" value="SERINE_THREONINE-PROTEIN PHOSPHATASE 2A ACTIVATOR"/>
    <property type="match status" value="1"/>
</dbReference>
<dbReference type="GO" id="GO:0005634">
    <property type="term" value="C:nucleus"/>
    <property type="evidence" value="ECO:0007669"/>
    <property type="project" value="TreeGrafter"/>
</dbReference>
<keyword evidence="5 7" id="KW-0697">Rotamase</keyword>
<dbReference type="GO" id="GO:0007052">
    <property type="term" value="P:mitotic spindle organization"/>
    <property type="evidence" value="ECO:0007669"/>
    <property type="project" value="TreeGrafter"/>
</dbReference>
<comment type="caution">
    <text evidence="9">The sequence shown here is derived from an EMBL/GenBank/DDBJ whole genome shotgun (WGS) entry which is preliminary data.</text>
</comment>
<proteinExistence type="inferred from homology"/>
<dbReference type="GO" id="GO:0000159">
    <property type="term" value="C:protein phosphatase type 2A complex"/>
    <property type="evidence" value="ECO:0007669"/>
    <property type="project" value="TreeGrafter"/>
</dbReference>
<dbReference type="Proteomes" id="UP000192257">
    <property type="component" value="Unassembled WGS sequence"/>
</dbReference>
<dbReference type="STRING" id="67003.A0A1X0NL05"/>
<dbReference type="GO" id="GO:0005737">
    <property type="term" value="C:cytoplasm"/>
    <property type="evidence" value="ECO:0007669"/>
    <property type="project" value="UniProtKB-SubCell"/>
</dbReference>
<keyword evidence="6 7" id="KW-0413">Isomerase</keyword>
<dbReference type="InterPro" id="IPR004327">
    <property type="entry name" value="Phstyr_phstse_ac"/>
</dbReference>
<dbReference type="FunFam" id="1.20.120.1150:FF:000002">
    <property type="entry name" value="Serine/threonine-protein phosphatase 2A activator"/>
    <property type="match status" value="1"/>
</dbReference>
<evidence type="ECO:0000256" key="2">
    <source>
        <dbReference type="ARBA" id="ARBA00004496"/>
    </source>
</evidence>
<comment type="subcellular location">
    <subcellularLocation>
        <location evidence="2 7">Cytoplasm</location>
    </subcellularLocation>
</comment>
<evidence type="ECO:0000256" key="5">
    <source>
        <dbReference type="ARBA" id="ARBA00023110"/>
    </source>
</evidence>